<feature type="domain" description="SfsA N-terminal OB" evidence="3">
    <location>
        <begin position="13"/>
        <end position="87"/>
    </location>
</feature>
<evidence type="ECO:0000313" key="4">
    <source>
        <dbReference type="EMBL" id="RUO57810.1"/>
    </source>
</evidence>
<dbReference type="Pfam" id="PF17746">
    <property type="entry name" value="SfsA_N"/>
    <property type="match status" value="1"/>
</dbReference>
<dbReference type="Pfam" id="PF03749">
    <property type="entry name" value="SfsA"/>
    <property type="match status" value="1"/>
</dbReference>
<dbReference type="InterPro" id="IPR041465">
    <property type="entry name" value="SfsA_N"/>
</dbReference>
<reference evidence="5" key="1">
    <citation type="journal article" date="2018" name="Front. Microbiol.">
        <title>Genome-Based Analysis Reveals the Taxonomy and Diversity of the Family Idiomarinaceae.</title>
        <authorList>
            <person name="Liu Y."/>
            <person name="Lai Q."/>
            <person name="Shao Z."/>
        </authorList>
    </citation>
    <scope>NUCLEOTIDE SEQUENCE [LARGE SCALE GENOMIC DNA]</scope>
    <source>
        <strain evidence="5">CVS-6</strain>
    </source>
</reference>
<dbReference type="FunFam" id="2.40.50.580:FF:000001">
    <property type="entry name" value="Sugar fermentation stimulation protein A"/>
    <property type="match status" value="1"/>
</dbReference>
<gene>
    <name evidence="1" type="primary">sfsA</name>
    <name evidence="4" type="ORF">CWI71_11540</name>
</gene>
<comment type="caution">
    <text evidence="4">The sequence shown here is derived from an EMBL/GenBank/DDBJ whole genome shotgun (WGS) entry which is preliminary data.</text>
</comment>
<dbReference type="Proteomes" id="UP000288259">
    <property type="component" value="Unassembled WGS sequence"/>
</dbReference>
<dbReference type="InterPro" id="IPR040452">
    <property type="entry name" value="SfsA_C"/>
</dbReference>
<protein>
    <recommendedName>
        <fullName evidence="1">Sugar fermentation stimulation protein homolog</fullName>
    </recommendedName>
</protein>
<evidence type="ECO:0000313" key="5">
    <source>
        <dbReference type="Proteomes" id="UP000288259"/>
    </source>
</evidence>
<dbReference type="OrthoDB" id="9802365at2"/>
<dbReference type="InterPro" id="IPR005224">
    <property type="entry name" value="SfsA"/>
</dbReference>
<keyword evidence="5" id="KW-1185">Reference proteome</keyword>
<name>A0A432YA07_9GAMM</name>
<organism evidence="4 5">
    <name type="scientific">Pseudidiomarina insulisalsae</name>
    <dbReference type="NCBI Taxonomy" id="575789"/>
    <lineage>
        <taxon>Bacteria</taxon>
        <taxon>Pseudomonadati</taxon>
        <taxon>Pseudomonadota</taxon>
        <taxon>Gammaproteobacteria</taxon>
        <taxon>Alteromonadales</taxon>
        <taxon>Idiomarinaceae</taxon>
        <taxon>Pseudidiomarina</taxon>
    </lineage>
</organism>
<dbReference type="Gene3D" id="2.40.50.580">
    <property type="match status" value="1"/>
</dbReference>
<proteinExistence type="inferred from homology"/>
<dbReference type="RefSeq" id="WP_126755424.1">
    <property type="nucleotide sequence ID" value="NZ_PIPY01000014.1"/>
</dbReference>
<evidence type="ECO:0000259" key="3">
    <source>
        <dbReference type="Pfam" id="PF17746"/>
    </source>
</evidence>
<accession>A0A432YA07</accession>
<dbReference type="CDD" id="cd22359">
    <property type="entry name" value="SfsA-like_bacterial"/>
    <property type="match status" value="1"/>
</dbReference>
<dbReference type="GO" id="GO:0003677">
    <property type="term" value="F:DNA binding"/>
    <property type="evidence" value="ECO:0007669"/>
    <property type="project" value="InterPro"/>
</dbReference>
<evidence type="ECO:0000256" key="1">
    <source>
        <dbReference type="HAMAP-Rule" id="MF_00095"/>
    </source>
</evidence>
<dbReference type="PANTHER" id="PTHR30545">
    <property type="entry name" value="SUGAR FERMENTATION STIMULATION PROTEIN A"/>
    <property type="match status" value="1"/>
</dbReference>
<sequence>MQFDNPLQQAFLVRRYKRFLADVYHPDWPEHSTPEQPLTVHCPNTGAMTGCAEADMKVWLSASENPKRKYRYTWELAQTQAGNRICINTHRANTVVGEALLTGKLAALSDLSALQPEQRYGYDNRRIDWLATDSCGRKVFIEVKSVTLAEGSQGYFPDTVSKRASEHLKSLMTMANEGHRAVVVYCVFHSAVEQVSAADHCDPEYARTAVQARQQGVEFYAVQCAISAEGITVVGELPVQTRNK</sequence>
<dbReference type="PANTHER" id="PTHR30545:SF2">
    <property type="entry name" value="SUGAR FERMENTATION STIMULATION PROTEIN A"/>
    <property type="match status" value="1"/>
</dbReference>
<dbReference type="HAMAP" id="MF_00095">
    <property type="entry name" value="SfsA"/>
    <property type="match status" value="1"/>
</dbReference>
<dbReference type="EMBL" id="PIPY01000014">
    <property type="protein sequence ID" value="RUO57810.1"/>
    <property type="molecule type" value="Genomic_DNA"/>
</dbReference>
<feature type="domain" description="Sugar fermentation stimulation protein C-terminal" evidence="2">
    <location>
        <begin position="91"/>
        <end position="229"/>
    </location>
</feature>
<dbReference type="Gene3D" id="3.40.1350.60">
    <property type="match status" value="1"/>
</dbReference>
<dbReference type="NCBIfam" id="TIGR00230">
    <property type="entry name" value="sfsA"/>
    <property type="match status" value="1"/>
</dbReference>
<evidence type="ECO:0000259" key="2">
    <source>
        <dbReference type="Pfam" id="PF03749"/>
    </source>
</evidence>
<dbReference type="AlphaFoldDB" id="A0A432YA07"/>
<comment type="similarity">
    <text evidence="1">Belongs to the SfsA family.</text>
</comment>